<evidence type="ECO:0000313" key="4">
    <source>
        <dbReference type="EMBL" id="KAI8045060.1"/>
    </source>
</evidence>
<feature type="transmembrane region" description="Helical" evidence="3">
    <location>
        <begin position="45"/>
        <end position="64"/>
    </location>
</feature>
<feature type="transmembrane region" description="Helical" evidence="3">
    <location>
        <begin position="307"/>
        <end position="325"/>
    </location>
</feature>
<accession>A0A9P9YY35</accession>
<feature type="transmembrane region" description="Helical" evidence="3">
    <location>
        <begin position="93"/>
        <end position="115"/>
    </location>
</feature>
<dbReference type="EMBL" id="JAMKOV010000001">
    <property type="protein sequence ID" value="KAI8045060.1"/>
    <property type="molecule type" value="Genomic_DNA"/>
</dbReference>
<keyword evidence="3" id="KW-0472">Membrane</keyword>
<gene>
    <name evidence="4" type="ORF">M5D96_001237</name>
</gene>
<feature type="region of interest" description="Disordered" evidence="2">
    <location>
        <begin position="633"/>
        <end position="793"/>
    </location>
</feature>
<evidence type="ECO:0000256" key="1">
    <source>
        <dbReference type="SAM" id="Coils"/>
    </source>
</evidence>
<feature type="transmembrane region" description="Helical" evidence="3">
    <location>
        <begin position="121"/>
        <end position="139"/>
    </location>
</feature>
<dbReference type="GO" id="GO:0016020">
    <property type="term" value="C:membrane"/>
    <property type="evidence" value="ECO:0007669"/>
    <property type="project" value="TreeGrafter"/>
</dbReference>
<dbReference type="Proteomes" id="UP001059596">
    <property type="component" value="Chromosome 3R"/>
</dbReference>
<feature type="compositionally biased region" description="Polar residues" evidence="2">
    <location>
        <begin position="564"/>
        <end position="573"/>
    </location>
</feature>
<comment type="caution">
    <text evidence="4">The sequence shown here is derived from an EMBL/GenBank/DDBJ whole genome shotgun (WGS) entry which is preliminary data.</text>
</comment>
<keyword evidence="1" id="KW-0175">Coiled coil</keyword>
<feature type="compositionally biased region" description="Low complexity" evidence="2">
    <location>
        <begin position="720"/>
        <end position="731"/>
    </location>
</feature>
<keyword evidence="5" id="KW-1185">Reference proteome</keyword>
<feature type="coiled-coil region" evidence="1">
    <location>
        <begin position="498"/>
        <end position="529"/>
    </location>
</feature>
<feature type="transmembrane region" description="Helical" evidence="3">
    <location>
        <begin position="252"/>
        <end position="278"/>
    </location>
</feature>
<feature type="region of interest" description="Disordered" evidence="2">
    <location>
        <begin position="547"/>
        <end position="601"/>
    </location>
</feature>
<evidence type="ECO:0000256" key="3">
    <source>
        <dbReference type="SAM" id="Phobius"/>
    </source>
</evidence>
<feature type="transmembrane region" description="Helical" evidence="3">
    <location>
        <begin position="378"/>
        <end position="397"/>
    </location>
</feature>
<sequence>MDHRVFLSLIFVLSGTFNVLVVKWANQQQVIGSDEKLHRFQHPVVFTLLMFLGEFLCFLVFKLIRMISSRRGSIADLDNILTQDSSEFRPLSMLLPTVLDVVASILLFTGLYLTYATSFQMIRGAALIFVGIFSTMFLNHTLSGRHWLAIFTISCGLLDIISLDVQRVGYDQVTLPYTDQKSILTGDLLILIAEILHGLQYTSNVAPLQAAGWQGIFGLIITSLLAICMHFLPSVSPFNESSRAVFDDWSDLLAGLQGNPALIMAMIGFTVSCALYNFIGLANRLLADGLRVYFIWVFVIVMEWEYINLVTILGFIILQMGIILYRQALFLDWYRAAVSRWYQARYVDLSAENTAAPNSRPADKMSSARFARSGRVRICILMSMFIVLIMMIVIYQMSQHQLDESRAFQEGLSVQMESLNAEKETAEKRMSLLRSEKISLQEKYEGQLAEAVEKYKLLELKHSDLEAECLKSKKKHIEDTNAFDQKLQKVLADVHKDKASKEHEVAAWKEKLDKQKRDGEHKIHALEATLAEFKTNCNYVPKVQPAEAPAHDHQQQLNKPAEQMPTTRHTNPAQLAHSIEKPRNEKSFDAQSNGDGTQEQPQQLPLLPFAVRNNHSLILNSVENFQIVPKTLSEKQQQEEPQLSGGPVSPLSAPRKSSTQASKGGAVSSSGLPPLAVPPAKPERKLPENVAPIPDNFEDKADAKGDAVDVDTAAEEMPKNENNNRYANAVNDLESNKNLGLPAPGPGPVPDEPAKQMAEAAGAGGGAEGDDDDDVGDVAVKQPQHLLDTDNLNNEIVADQGKEFAEGIHLEDGMDEDQDEDDYSNVAARKKGGEVIRN</sequence>
<dbReference type="PANTHER" id="PTHR13146">
    <property type="match status" value="1"/>
</dbReference>
<feature type="compositionally biased region" description="Basic and acidic residues" evidence="2">
    <location>
        <begin position="578"/>
        <end position="588"/>
    </location>
</feature>
<evidence type="ECO:0000313" key="5">
    <source>
        <dbReference type="Proteomes" id="UP001059596"/>
    </source>
</evidence>
<proteinExistence type="predicted"/>
<feature type="transmembrane region" description="Helical" evidence="3">
    <location>
        <begin position="285"/>
        <end position="301"/>
    </location>
</feature>
<feature type="region of interest" description="Disordered" evidence="2">
    <location>
        <begin position="809"/>
        <end position="838"/>
    </location>
</feature>
<feature type="compositionally biased region" description="Basic and acidic residues" evidence="2">
    <location>
        <begin position="697"/>
        <end position="707"/>
    </location>
</feature>
<reference evidence="4" key="1">
    <citation type="journal article" date="2023" name="Genome Biol. Evol.">
        <title>Long-read-based Genome Assembly of Drosophila gunungcola Reveals Fewer Chemosensory Genes in Flower-breeding Species.</title>
        <authorList>
            <person name="Negi A."/>
            <person name="Liao B.Y."/>
            <person name="Yeh S.D."/>
        </authorList>
    </citation>
    <scope>NUCLEOTIDE SEQUENCE</scope>
    <source>
        <strain evidence="4">Sukarami</strain>
    </source>
</reference>
<dbReference type="PANTHER" id="PTHR13146:SF0">
    <property type="entry name" value="SOLUTE CARRIER FAMILY 35 MEMBER F6"/>
    <property type="match status" value="1"/>
</dbReference>
<feature type="compositionally biased region" description="Polar residues" evidence="2">
    <location>
        <begin position="589"/>
        <end position="599"/>
    </location>
</feature>
<feature type="compositionally biased region" description="Acidic residues" evidence="2">
    <location>
        <begin position="813"/>
        <end position="823"/>
    </location>
</feature>
<keyword evidence="3" id="KW-0812">Transmembrane</keyword>
<dbReference type="AlphaFoldDB" id="A0A9P9YY35"/>
<organism evidence="4 5">
    <name type="scientific">Drosophila gunungcola</name>
    <name type="common">fruit fly</name>
    <dbReference type="NCBI Taxonomy" id="103775"/>
    <lineage>
        <taxon>Eukaryota</taxon>
        <taxon>Metazoa</taxon>
        <taxon>Ecdysozoa</taxon>
        <taxon>Arthropoda</taxon>
        <taxon>Hexapoda</taxon>
        <taxon>Insecta</taxon>
        <taxon>Pterygota</taxon>
        <taxon>Neoptera</taxon>
        <taxon>Endopterygota</taxon>
        <taxon>Diptera</taxon>
        <taxon>Brachycera</taxon>
        <taxon>Muscomorpha</taxon>
        <taxon>Ephydroidea</taxon>
        <taxon>Drosophilidae</taxon>
        <taxon>Drosophila</taxon>
        <taxon>Sophophora</taxon>
    </lineage>
</organism>
<feature type="transmembrane region" description="Helical" evidence="3">
    <location>
        <begin position="5"/>
        <end position="25"/>
    </location>
</feature>
<protein>
    <submittedName>
        <fullName evidence="4">Uncharacterized protein</fullName>
    </submittedName>
</protein>
<evidence type="ECO:0000256" key="2">
    <source>
        <dbReference type="SAM" id="MobiDB-lite"/>
    </source>
</evidence>
<feature type="transmembrane region" description="Helical" evidence="3">
    <location>
        <begin position="211"/>
        <end position="232"/>
    </location>
</feature>
<keyword evidence="3" id="KW-1133">Transmembrane helix</keyword>
<name>A0A9P9YY35_9MUSC</name>
<feature type="compositionally biased region" description="Polar residues" evidence="2">
    <location>
        <begin position="655"/>
        <end position="671"/>
    </location>
</feature>
<feature type="coiled-coil region" evidence="1">
    <location>
        <begin position="409"/>
        <end position="468"/>
    </location>
</feature>